<organism evidence="3 5">
    <name type="scientific">Prunus armeniaca</name>
    <name type="common">Apricot</name>
    <name type="synonym">Armeniaca vulgaris</name>
    <dbReference type="NCBI Taxonomy" id="36596"/>
    <lineage>
        <taxon>Eukaryota</taxon>
        <taxon>Viridiplantae</taxon>
        <taxon>Streptophyta</taxon>
        <taxon>Embryophyta</taxon>
        <taxon>Tracheophyta</taxon>
        <taxon>Spermatophyta</taxon>
        <taxon>Magnoliopsida</taxon>
        <taxon>eudicotyledons</taxon>
        <taxon>Gunneridae</taxon>
        <taxon>Pentapetalae</taxon>
        <taxon>rosids</taxon>
        <taxon>fabids</taxon>
        <taxon>Rosales</taxon>
        <taxon>Rosaceae</taxon>
        <taxon>Amygdaloideae</taxon>
        <taxon>Amygdaleae</taxon>
        <taxon>Prunus</taxon>
    </lineage>
</organism>
<reference evidence="5" key="1">
    <citation type="journal article" date="2020" name="Genome Biol.">
        <title>Gamete binning: chromosome-level and haplotype-resolved genome assembly enabled by high-throughput single-cell sequencing of gamete genomes.</title>
        <authorList>
            <person name="Campoy J.A."/>
            <person name="Sun H."/>
            <person name="Goel M."/>
            <person name="Jiao W.-B."/>
            <person name="Folz-Donahue K."/>
            <person name="Wang N."/>
            <person name="Rubio M."/>
            <person name="Liu C."/>
            <person name="Kukat C."/>
            <person name="Ruiz D."/>
            <person name="Huettel B."/>
            <person name="Schneeberger K."/>
        </authorList>
    </citation>
    <scope>NUCLEOTIDE SEQUENCE [LARGE SCALE GENOMIC DNA]</scope>
    <source>
        <strain evidence="5">cv. Rojo Pasion</strain>
    </source>
</reference>
<name>A0A6J5WFE2_PRUAR</name>
<evidence type="ECO:0000313" key="2">
    <source>
        <dbReference type="EMBL" id="CAB4268241.1"/>
    </source>
</evidence>
<sequence>MFPVPPAMRRKPKCDSTTHPTPPRKVCCCQAPSQLILIQPGLGFAKITIPFVPGPVVWAAQWPVAMACIANPEIPGLAPAKGAQLQLGTPFHLQRYSHCGFSIFAKVHKLSIATPHLQVGINSVQQPLKVALLNFLISSWSELANQ</sequence>
<feature type="region of interest" description="Disordered" evidence="1">
    <location>
        <begin position="1"/>
        <end position="21"/>
    </location>
</feature>
<dbReference type="EMBL" id="CAEKDK010000002">
    <property type="protein sequence ID" value="CAB4268241.1"/>
    <property type="molecule type" value="Genomic_DNA"/>
</dbReference>
<evidence type="ECO:0000256" key="1">
    <source>
        <dbReference type="SAM" id="MobiDB-lite"/>
    </source>
</evidence>
<protein>
    <submittedName>
        <fullName evidence="3">Uncharacterized protein</fullName>
    </submittedName>
</protein>
<dbReference type="Proteomes" id="UP000507222">
    <property type="component" value="Unassembled WGS sequence"/>
</dbReference>
<evidence type="ECO:0000313" key="3">
    <source>
        <dbReference type="EMBL" id="CAB4298775.1"/>
    </source>
</evidence>
<reference evidence="3 4" key="2">
    <citation type="submission" date="2020-05" db="EMBL/GenBank/DDBJ databases">
        <authorList>
            <person name="Campoy J."/>
            <person name="Schneeberger K."/>
            <person name="Spophaly S."/>
        </authorList>
    </citation>
    <scope>NUCLEOTIDE SEQUENCE [LARGE SCALE GENOMIC DNA]</scope>
    <source>
        <strain evidence="3">PruArmRojPasFocal</strain>
    </source>
</reference>
<evidence type="ECO:0000313" key="4">
    <source>
        <dbReference type="Proteomes" id="UP000507222"/>
    </source>
</evidence>
<evidence type="ECO:0000313" key="5">
    <source>
        <dbReference type="Proteomes" id="UP000507245"/>
    </source>
</evidence>
<accession>A0A6J5WFE2</accession>
<proteinExistence type="predicted"/>
<gene>
    <name evidence="2" type="ORF">CURHAP_LOCUS11444</name>
    <name evidence="3" type="ORF">ORAREDHAP_LOCUS11566</name>
</gene>
<dbReference type="Proteomes" id="UP000507245">
    <property type="component" value="Unassembled WGS sequence"/>
</dbReference>
<dbReference type="EMBL" id="CAEKKB010000002">
    <property type="protein sequence ID" value="CAB4298775.1"/>
    <property type="molecule type" value="Genomic_DNA"/>
</dbReference>
<keyword evidence="5" id="KW-1185">Reference proteome</keyword>
<dbReference type="AlphaFoldDB" id="A0A6J5WFE2"/>